<dbReference type="Proteomes" id="UP000612282">
    <property type="component" value="Unassembled WGS sequence"/>
</dbReference>
<evidence type="ECO:0000313" key="3">
    <source>
        <dbReference type="Proteomes" id="UP000612282"/>
    </source>
</evidence>
<gene>
    <name evidence="2" type="ORF">Aco03nite_103760</name>
</gene>
<sequence length="250" mass="28199">MILGWPYSIIAARETGRTSWTALLDAVRLPPGADVTTITCTQVRQLINRLTATGQRQAGYSDILIVLDAGYEAPRIAWLLRDLPVGILGRMRSDRVLRRATPPRVYQPLGGGPAKHGGEFVFGDAATWDVEQAVTVTDNRLYGRVKAQGWDRLHPRLRRRAAWVDHDQALPVIAGTVIRLTVEHLPSRAEPEPVWLWWSQVDATDADVDRCWQAFLRRFDIEHTFRLLEQTLGWPLRSCASRPRRTVGPG</sequence>
<name>A0ABQ3XUC0_9ACTN</name>
<dbReference type="EMBL" id="BOMG01000151">
    <property type="protein sequence ID" value="GID61972.1"/>
    <property type="molecule type" value="Genomic_DNA"/>
</dbReference>
<dbReference type="SUPFAM" id="SSF53098">
    <property type="entry name" value="Ribonuclease H-like"/>
    <property type="match status" value="1"/>
</dbReference>
<accession>A0ABQ3XUC0</accession>
<evidence type="ECO:0000259" key="1">
    <source>
        <dbReference type="Pfam" id="PF13546"/>
    </source>
</evidence>
<evidence type="ECO:0000313" key="2">
    <source>
        <dbReference type="EMBL" id="GID61972.1"/>
    </source>
</evidence>
<protein>
    <recommendedName>
        <fullName evidence="1">Transposase IS701-like DDE domain-containing protein</fullName>
    </recommendedName>
</protein>
<dbReference type="InterPro" id="IPR012337">
    <property type="entry name" value="RNaseH-like_sf"/>
</dbReference>
<keyword evidence="3" id="KW-1185">Reference proteome</keyword>
<organism evidence="2 3">
    <name type="scientific">Actinoplanes couchii</name>
    <dbReference type="NCBI Taxonomy" id="403638"/>
    <lineage>
        <taxon>Bacteria</taxon>
        <taxon>Bacillati</taxon>
        <taxon>Actinomycetota</taxon>
        <taxon>Actinomycetes</taxon>
        <taxon>Micromonosporales</taxon>
        <taxon>Micromonosporaceae</taxon>
        <taxon>Actinoplanes</taxon>
    </lineage>
</organism>
<comment type="caution">
    <text evidence="2">The sequence shown here is derived from an EMBL/GenBank/DDBJ whole genome shotgun (WGS) entry which is preliminary data.</text>
</comment>
<reference evidence="2 3" key="1">
    <citation type="submission" date="2021-01" db="EMBL/GenBank/DDBJ databases">
        <title>Whole genome shotgun sequence of Actinoplanes couchii NBRC 106145.</title>
        <authorList>
            <person name="Komaki H."/>
            <person name="Tamura T."/>
        </authorList>
    </citation>
    <scope>NUCLEOTIDE SEQUENCE [LARGE SCALE GENOMIC DNA]</scope>
    <source>
        <strain evidence="2 3">NBRC 106145</strain>
    </source>
</reference>
<feature type="domain" description="Transposase IS701-like DDE" evidence="1">
    <location>
        <begin position="2"/>
        <end position="155"/>
    </location>
</feature>
<proteinExistence type="predicted"/>
<dbReference type="Pfam" id="PF13546">
    <property type="entry name" value="DDE_5"/>
    <property type="match status" value="1"/>
</dbReference>
<dbReference type="InterPro" id="IPR038721">
    <property type="entry name" value="IS701-like_DDE_dom"/>
</dbReference>